<feature type="non-terminal residue" evidence="2">
    <location>
        <position position="1"/>
    </location>
</feature>
<dbReference type="InterPro" id="IPR029063">
    <property type="entry name" value="SAM-dependent_MTases_sf"/>
</dbReference>
<sequence length="135" mass="15477">EGLRKKILKTCSIHEITMCPTDLFSEQGADVRTSIVILQKGLDFQGNIIINNRCTNKNELIKTLNSNKNKYKVNSLKNIILNNKYDNSEFLIECPEDIKILFNNDRLKDKFNCITGISTGNDKLYLSTEKVEPYT</sequence>
<comment type="caution">
    <text evidence="2">The sequence shown here is derived from an EMBL/GenBank/DDBJ whole genome shotgun (WGS) entry which is preliminary data.</text>
</comment>
<dbReference type="GO" id="GO:0008170">
    <property type="term" value="F:N-methyltransferase activity"/>
    <property type="evidence" value="ECO:0007669"/>
    <property type="project" value="InterPro"/>
</dbReference>
<evidence type="ECO:0000313" key="2">
    <source>
        <dbReference type="EMBL" id="MDZ5010718.1"/>
    </source>
</evidence>
<evidence type="ECO:0000313" key="3">
    <source>
        <dbReference type="Proteomes" id="UP001292368"/>
    </source>
</evidence>
<reference evidence="2" key="1">
    <citation type="submission" date="2019-11" db="EMBL/GenBank/DDBJ databases">
        <title>Characterization of Clostridium perfringens isolates from swine manure treated agricultural soils.</title>
        <authorList>
            <person name="Wushke S.T."/>
        </authorList>
    </citation>
    <scope>NUCLEOTIDE SEQUENCE</scope>
    <source>
        <strain evidence="2">V2</strain>
    </source>
</reference>
<dbReference type="Pfam" id="PF02384">
    <property type="entry name" value="N6_Mtase"/>
    <property type="match status" value="1"/>
</dbReference>
<dbReference type="Proteomes" id="UP001292368">
    <property type="component" value="Unassembled WGS sequence"/>
</dbReference>
<keyword evidence="2" id="KW-0808">Transferase</keyword>
<protein>
    <submittedName>
        <fullName evidence="2">N-6 DNA methylase</fullName>
    </submittedName>
</protein>
<gene>
    <name evidence="2" type="ORF">GNF77_17825</name>
</gene>
<dbReference type="EMBL" id="WNVM01000699">
    <property type="protein sequence ID" value="MDZ5010718.1"/>
    <property type="molecule type" value="Genomic_DNA"/>
</dbReference>
<accession>A0AAW9IXS6</accession>
<keyword evidence="2" id="KW-0489">Methyltransferase</keyword>
<dbReference type="GO" id="GO:0032259">
    <property type="term" value="P:methylation"/>
    <property type="evidence" value="ECO:0007669"/>
    <property type="project" value="UniProtKB-KW"/>
</dbReference>
<dbReference type="AlphaFoldDB" id="A0AAW9IXS6"/>
<dbReference type="InterPro" id="IPR003356">
    <property type="entry name" value="DNA_methylase_A-5"/>
</dbReference>
<dbReference type="GO" id="GO:0003677">
    <property type="term" value="F:DNA binding"/>
    <property type="evidence" value="ECO:0007669"/>
    <property type="project" value="InterPro"/>
</dbReference>
<dbReference type="SUPFAM" id="SSF53335">
    <property type="entry name" value="S-adenosyl-L-methionine-dependent methyltransferases"/>
    <property type="match status" value="1"/>
</dbReference>
<dbReference type="Gene3D" id="3.40.50.150">
    <property type="entry name" value="Vaccinia Virus protein VP39"/>
    <property type="match status" value="1"/>
</dbReference>
<dbReference type="RefSeq" id="WP_322382492.1">
    <property type="nucleotide sequence ID" value="NZ_WNVM01000699.1"/>
</dbReference>
<name>A0AAW9IXS6_CLOPF</name>
<evidence type="ECO:0000259" key="1">
    <source>
        <dbReference type="Pfam" id="PF02384"/>
    </source>
</evidence>
<feature type="non-terminal residue" evidence="2">
    <location>
        <position position="135"/>
    </location>
</feature>
<proteinExistence type="predicted"/>
<organism evidence="2 3">
    <name type="scientific">Clostridium perfringens</name>
    <dbReference type="NCBI Taxonomy" id="1502"/>
    <lineage>
        <taxon>Bacteria</taxon>
        <taxon>Bacillati</taxon>
        <taxon>Bacillota</taxon>
        <taxon>Clostridia</taxon>
        <taxon>Eubacteriales</taxon>
        <taxon>Clostridiaceae</taxon>
        <taxon>Clostridium</taxon>
    </lineage>
</organism>
<feature type="domain" description="DNA methylase adenine-specific" evidence="1">
    <location>
        <begin position="3"/>
        <end position="80"/>
    </location>
</feature>